<gene>
    <name evidence="2" type="ORF">PB01_10895</name>
</gene>
<evidence type="ECO:0000313" key="3">
    <source>
        <dbReference type="Proteomes" id="UP000325517"/>
    </source>
</evidence>
<evidence type="ECO:0000256" key="1">
    <source>
        <dbReference type="SAM" id="Phobius"/>
    </source>
</evidence>
<evidence type="ECO:0000313" key="2">
    <source>
        <dbReference type="EMBL" id="QFF99291.1"/>
    </source>
</evidence>
<dbReference type="KEGG" id="psyo:PB01_10895"/>
<keyword evidence="3" id="KW-1185">Reference proteome</keyword>
<sequence length="265" mass="29722">MNEIKRQLKMKIGDTTQQQRNVVQKIRQHSIQSKKSNSLVPAIVGIVVLAATLIFVFSVIREKSGFNTSSASLPDSITMINSSSGEIVELDYVEYSGFLDYIIENNYGKQEDVLSTLKYTPISNKFSSSYLVTFDCGKTVCASAYLTLESKTSTIAPLGEGIVTSEITYSPNQENVMFLLSNSEKTKQRIVIINLGFSGESRIPSLHHKYFSNYNLPITNVQWLTDNKIKVTVADLEESTDEVIKKWEQDINRPTKTIEVPLSQD</sequence>
<proteinExistence type="predicted"/>
<keyword evidence="1" id="KW-0812">Transmembrane</keyword>
<dbReference type="AlphaFoldDB" id="A0A5J6SMY1"/>
<dbReference type="OrthoDB" id="2085574at2"/>
<name>A0A5J6SMY1_9BACI</name>
<feature type="transmembrane region" description="Helical" evidence="1">
    <location>
        <begin position="39"/>
        <end position="60"/>
    </location>
</feature>
<organism evidence="2 3">
    <name type="scientific">Psychrobacillus glaciei</name>
    <dbReference type="NCBI Taxonomy" id="2283160"/>
    <lineage>
        <taxon>Bacteria</taxon>
        <taxon>Bacillati</taxon>
        <taxon>Bacillota</taxon>
        <taxon>Bacilli</taxon>
        <taxon>Bacillales</taxon>
        <taxon>Bacillaceae</taxon>
        <taxon>Psychrobacillus</taxon>
    </lineage>
</organism>
<dbReference type="Proteomes" id="UP000325517">
    <property type="component" value="Chromosome"/>
</dbReference>
<reference evidence="2 3" key="1">
    <citation type="submission" date="2018-07" db="EMBL/GenBank/DDBJ databases">
        <title>Complete genome sequence of Psychrobacillus sp. PB01, isolated from iceberg, and comparative genome analysis of Psychrobacillus strains.</title>
        <authorList>
            <person name="Lee P.C."/>
        </authorList>
    </citation>
    <scope>NUCLEOTIDE SEQUENCE [LARGE SCALE GENOMIC DNA]</scope>
    <source>
        <strain evidence="2 3">PB01</strain>
    </source>
</reference>
<protein>
    <submittedName>
        <fullName evidence="2">Uncharacterized protein</fullName>
    </submittedName>
</protein>
<keyword evidence="1" id="KW-0472">Membrane</keyword>
<accession>A0A5J6SMY1</accession>
<keyword evidence="1" id="KW-1133">Transmembrane helix</keyword>
<dbReference type="EMBL" id="CP031223">
    <property type="protein sequence ID" value="QFF99291.1"/>
    <property type="molecule type" value="Genomic_DNA"/>
</dbReference>
<dbReference type="RefSeq" id="WP_151700214.1">
    <property type="nucleotide sequence ID" value="NZ_CP031223.1"/>
</dbReference>